<dbReference type="EMBL" id="METP01000033">
    <property type="protein sequence ID" value="OGC05856.1"/>
    <property type="molecule type" value="Genomic_DNA"/>
</dbReference>
<evidence type="ECO:0000313" key="4">
    <source>
        <dbReference type="Proteomes" id="UP000176938"/>
    </source>
</evidence>
<evidence type="ECO:0000256" key="1">
    <source>
        <dbReference type="SAM" id="Coils"/>
    </source>
</evidence>
<organism evidence="3 4">
    <name type="scientific">candidate division WOR-1 bacterium RIFCSPLOWO2_02_FULL_46_20</name>
    <dbReference type="NCBI Taxonomy" id="1802567"/>
    <lineage>
        <taxon>Bacteria</taxon>
        <taxon>Bacillati</taxon>
        <taxon>Saganbacteria</taxon>
    </lineage>
</organism>
<gene>
    <name evidence="3" type="ORF">A3H38_06630</name>
</gene>
<reference evidence="3 4" key="1">
    <citation type="journal article" date="2016" name="Nat. Commun.">
        <title>Thousands of microbial genomes shed light on interconnected biogeochemical processes in an aquifer system.</title>
        <authorList>
            <person name="Anantharaman K."/>
            <person name="Brown C.T."/>
            <person name="Hug L.A."/>
            <person name="Sharon I."/>
            <person name="Castelle C.J."/>
            <person name="Probst A.J."/>
            <person name="Thomas B.C."/>
            <person name="Singh A."/>
            <person name="Wilkins M.J."/>
            <person name="Karaoz U."/>
            <person name="Brodie E.L."/>
            <person name="Williams K.H."/>
            <person name="Hubbard S.S."/>
            <person name="Banfield J.F."/>
        </authorList>
    </citation>
    <scope>NUCLEOTIDE SEQUENCE [LARGE SCALE GENOMIC DNA]</scope>
</reference>
<sequence>MHRTFMSNFDTDEKGPNKPAIAPGNAESPPISVTEKLVREEIKKLSENSEELKRLKEQMAKKTKHEESSGQK</sequence>
<feature type="region of interest" description="Disordered" evidence="2">
    <location>
        <begin position="1"/>
        <end position="32"/>
    </location>
</feature>
<proteinExistence type="predicted"/>
<name>A0A1F4RCK3_UNCSA</name>
<evidence type="ECO:0000313" key="3">
    <source>
        <dbReference type="EMBL" id="OGC05856.1"/>
    </source>
</evidence>
<evidence type="ECO:0000256" key="2">
    <source>
        <dbReference type="SAM" id="MobiDB-lite"/>
    </source>
</evidence>
<comment type="caution">
    <text evidence="3">The sequence shown here is derived from an EMBL/GenBank/DDBJ whole genome shotgun (WGS) entry which is preliminary data.</text>
</comment>
<keyword evidence="1" id="KW-0175">Coiled coil</keyword>
<dbReference type="Proteomes" id="UP000176938">
    <property type="component" value="Unassembled WGS sequence"/>
</dbReference>
<feature type="coiled-coil region" evidence="1">
    <location>
        <begin position="35"/>
        <end position="65"/>
    </location>
</feature>
<dbReference type="AlphaFoldDB" id="A0A1F4RCK3"/>
<accession>A0A1F4RCK3</accession>
<protein>
    <submittedName>
        <fullName evidence="3">Uncharacterized protein</fullName>
    </submittedName>
</protein>